<evidence type="ECO:0000313" key="2">
    <source>
        <dbReference type="EMBL" id="KAJ6801159.1"/>
    </source>
</evidence>
<dbReference type="EMBL" id="JANAVB010038286">
    <property type="protein sequence ID" value="KAJ6801159.1"/>
    <property type="molecule type" value="Genomic_DNA"/>
</dbReference>
<name>A0AAX6EB65_IRIPA</name>
<reference evidence="2" key="1">
    <citation type="journal article" date="2023" name="GigaByte">
        <title>Genome assembly of the bearded iris, Iris pallida Lam.</title>
        <authorList>
            <person name="Bruccoleri R.E."/>
            <person name="Oakeley E.J."/>
            <person name="Faust A.M.E."/>
            <person name="Altorfer M."/>
            <person name="Dessus-Babus S."/>
            <person name="Burckhardt D."/>
            <person name="Oertli M."/>
            <person name="Naumann U."/>
            <person name="Petersen F."/>
            <person name="Wong J."/>
        </authorList>
    </citation>
    <scope>NUCLEOTIDE SEQUENCE</scope>
    <source>
        <strain evidence="2">GSM-AAB239-AS_SAM_17_03QT</strain>
    </source>
</reference>
<protein>
    <submittedName>
        <fullName evidence="2">Transcription factor PCL1</fullName>
    </submittedName>
</protein>
<keyword evidence="4" id="KW-1185">Reference proteome</keyword>
<feature type="region of interest" description="Disordered" evidence="1">
    <location>
        <begin position="1"/>
        <end position="37"/>
    </location>
</feature>
<dbReference type="Proteomes" id="UP001140949">
    <property type="component" value="Unassembled WGS sequence"/>
</dbReference>
<dbReference type="AlphaFoldDB" id="A0AAX6EB65"/>
<dbReference type="EMBL" id="JANAVB010034417">
    <property type="protein sequence ID" value="KAJ6806951.1"/>
    <property type="molecule type" value="Genomic_DNA"/>
</dbReference>
<gene>
    <name evidence="3" type="ORF">M6B38_106400</name>
    <name evidence="2" type="ORF">M6B38_199635</name>
</gene>
<comment type="caution">
    <text evidence="2">The sequence shown here is derived from an EMBL/GenBank/DDBJ whole genome shotgun (WGS) entry which is preliminary data.</text>
</comment>
<accession>A0AAX6EB65</accession>
<reference evidence="2" key="2">
    <citation type="submission" date="2023-04" db="EMBL/GenBank/DDBJ databases">
        <authorList>
            <person name="Bruccoleri R.E."/>
            <person name="Oakeley E.J."/>
            <person name="Faust A.-M."/>
            <person name="Dessus-Babus S."/>
            <person name="Altorfer M."/>
            <person name="Burckhardt D."/>
            <person name="Oertli M."/>
            <person name="Naumann U."/>
            <person name="Petersen F."/>
            <person name="Wong J."/>
        </authorList>
    </citation>
    <scope>NUCLEOTIDE SEQUENCE</scope>
    <source>
        <strain evidence="2">GSM-AAB239-AS_SAM_17_03QT</strain>
        <tissue evidence="2">Leaf</tissue>
    </source>
</reference>
<evidence type="ECO:0000313" key="4">
    <source>
        <dbReference type="Proteomes" id="UP001140949"/>
    </source>
</evidence>
<evidence type="ECO:0000256" key="1">
    <source>
        <dbReference type="SAM" id="MobiDB-lite"/>
    </source>
</evidence>
<organism evidence="2 4">
    <name type="scientific">Iris pallida</name>
    <name type="common">Sweet iris</name>
    <dbReference type="NCBI Taxonomy" id="29817"/>
    <lineage>
        <taxon>Eukaryota</taxon>
        <taxon>Viridiplantae</taxon>
        <taxon>Streptophyta</taxon>
        <taxon>Embryophyta</taxon>
        <taxon>Tracheophyta</taxon>
        <taxon>Spermatophyta</taxon>
        <taxon>Magnoliopsida</taxon>
        <taxon>Liliopsida</taxon>
        <taxon>Asparagales</taxon>
        <taxon>Iridaceae</taxon>
        <taxon>Iridoideae</taxon>
        <taxon>Irideae</taxon>
        <taxon>Iris</taxon>
    </lineage>
</organism>
<evidence type="ECO:0000313" key="3">
    <source>
        <dbReference type="EMBL" id="KAJ6806951.1"/>
    </source>
</evidence>
<sequence length="37" mass="3762">MSTAPPGAPSPPSAATQTLTLTLGLPIRGTRRPRPPP</sequence>
<feature type="compositionally biased region" description="Low complexity" evidence="1">
    <location>
        <begin position="13"/>
        <end position="25"/>
    </location>
</feature>
<proteinExistence type="predicted"/>
<feature type="compositionally biased region" description="Pro residues" evidence="1">
    <location>
        <begin position="1"/>
        <end position="12"/>
    </location>
</feature>